<reference evidence="2" key="1">
    <citation type="journal article" date="2007" name="Nature">
        <title>The grapevine genome sequence suggests ancestral hexaploidization in major angiosperm phyla.</title>
        <authorList>
            <consortium name="The French-Italian Public Consortium for Grapevine Genome Characterization."/>
            <person name="Jaillon O."/>
            <person name="Aury J.-M."/>
            <person name="Noel B."/>
            <person name="Policriti A."/>
            <person name="Clepet C."/>
            <person name="Casagrande A."/>
            <person name="Choisne N."/>
            <person name="Aubourg S."/>
            <person name="Vitulo N."/>
            <person name="Jubin C."/>
            <person name="Vezzi A."/>
            <person name="Legeai F."/>
            <person name="Hugueney P."/>
            <person name="Dasilva C."/>
            <person name="Horner D."/>
            <person name="Mica E."/>
            <person name="Jublot D."/>
            <person name="Poulain J."/>
            <person name="Bruyere C."/>
            <person name="Billault A."/>
            <person name="Segurens B."/>
            <person name="Gouyvenoux M."/>
            <person name="Ugarte E."/>
            <person name="Cattonaro F."/>
            <person name="Anthouard V."/>
            <person name="Vico V."/>
            <person name="Del Fabbro C."/>
            <person name="Alaux M."/>
            <person name="Di Gaspero G."/>
            <person name="Dumas V."/>
            <person name="Felice N."/>
            <person name="Paillard S."/>
            <person name="Juman I."/>
            <person name="Moroldo M."/>
            <person name="Scalabrin S."/>
            <person name="Canaguier A."/>
            <person name="Le Clainche I."/>
            <person name="Malacrida G."/>
            <person name="Durand E."/>
            <person name="Pesole G."/>
            <person name="Laucou V."/>
            <person name="Chatelet P."/>
            <person name="Merdinoglu D."/>
            <person name="Delledonne M."/>
            <person name="Pezzotti M."/>
            <person name="Lecharny A."/>
            <person name="Scarpelli C."/>
            <person name="Artiguenave F."/>
            <person name="Pe M.E."/>
            <person name="Valle G."/>
            <person name="Morgante M."/>
            <person name="Caboche M."/>
            <person name="Adam-Blondon A.-F."/>
            <person name="Weissenbach J."/>
            <person name="Quetier F."/>
            <person name="Wincker P."/>
        </authorList>
    </citation>
    <scope>NUCLEOTIDE SEQUENCE [LARGE SCALE GENOMIC DNA]</scope>
    <source>
        <strain evidence="2">cv. Pinot noir / PN40024</strain>
    </source>
</reference>
<gene>
    <name evidence="1" type="ordered locus">VIT_18s0075g00850</name>
</gene>
<dbReference type="Proteomes" id="UP000009183">
    <property type="component" value="Chromosome 18"/>
</dbReference>
<accession>F6GYC0</accession>
<evidence type="ECO:0000313" key="1">
    <source>
        <dbReference type="EMBL" id="CCB44956.1"/>
    </source>
</evidence>
<dbReference type="EMBL" id="FN594970">
    <property type="protein sequence ID" value="CCB44956.1"/>
    <property type="molecule type" value="Genomic_DNA"/>
</dbReference>
<dbReference type="InParanoid" id="F6GYC0"/>
<protein>
    <submittedName>
        <fullName evidence="1">Uncharacterized protein</fullName>
    </submittedName>
</protein>
<proteinExistence type="predicted"/>
<dbReference type="PaxDb" id="29760-VIT_18s0075g00850.t01"/>
<keyword evidence="2" id="KW-1185">Reference proteome</keyword>
<dbReference type="HOGENOM" id="CLU_2745242_0_0_1"/>
<name>F6GYC0_VITVI</name>
<organism evidence="1 2">
    <name type="scientific">Vitis vinifera</name>
    <name type="common">Grape</name>
    <dbReference type="NCBI Taxonomy" id="29760"/>
    <lineage>
        <taxon>Eukaryota</taxon>
        <taxon>Viridiplantae</taxon>
        <taxon>Streptophyta</taxon>
        <taxon>Embryophyta</taxon>
        <taxon>Tracheophyta</taxon>
        <taxon>Spermatophyta</taxon>
        <taxon>Magnoliopsida</taxon>
        <taxon>eudicotyledons</taxon>
        <taxon>Gunneridae</taxon>
        <taxon>Pentapetalae</taxon>
        <taxon>rosids</taxon>
        <taxon>Vitales</taxon>
        <taxon>Vitaceae</taxon>
        <taxon>Viteae</taxon>
        <taxon>Vitis</taxon>
    </lineage>
</organism>
<sequence>MDPWLERVTSLERVCDILIFEGMEYTCSAETSLCVYSVGCQGYMNCCWTMAHSASLLMVESMPSVGIDLNR</sequence>
<evidence type="ECO:0000313" key="2">
    <source>
        <dbReference type="Proteomes" id="UP000009183"/>
    </source>
</evidence>
<dbReference type="AlphaFoldDB" id="F6GYC0"/>